<accession>A0A7Z0S4T0</accession>
<keyword evidence="1" id="KW-0175">Coiled coil</keyword>
<dbReference type="InterPro" id="IPR036388">
    <property type="entry name" value="WH-like_DNA-bd_sf"/>
</dbReference>
<evidence type="ECO:0000313" key="2">
    <source>
        <dbReference type="EMBL" id="NYS96843.1"/>
    </source>
</evidence>
<evidence type="ECO:0000313" key="3">
    <source>
        <dbReference type="Proteomes" id="UP000589521"/>
    </source>
</evidence>
<dbReference type="Gene3D" id="1.10.10.10">
    <property type="entry name" value="Winged helix-like DNA-binding domain superfamily/Winged helix DNA-binding domain"/>
    <property type="match status" value="1"/>
</dbReference>
<name>A0A7Z0S4T0_9STRE</name>
<protein>
    <submittedName>
        <fullName evidence="2">Sigma-70 family RNA polymerase sigma factor</fullName>
    </submittedName>
</protein>
<feature type="coiled-coil region" evidence="1">
    <location>
        <begin position="62"/>
        <end position="89"/>
    </location>
</feature>
<dbReference type="InterPro" id="IPR010861">
    <property type="entry name" value="DUF1492"/>
</dbReference>
<reference evidence="2 3" key="1">
    <citation type="submission" date="2020-07" db="EMBL/GenBank/DDBJ databases">
        <title>MOT database genomes.</title>
        <authorList>
            <person name="Joseph S."/>
            <person name="Aduse-Opoku J."/>
            <person name="Hashim A."/>
            <person name="Wade W."/>
            <person name="Curtis M."/>
        </authorList>
    </citation>
    <scope>NUCLEOTIDE SEQUENCE [LARGE SCALE GENOMIC DNA]</scope>
    <source>
        <strain evidence="2 3">STR</strain>
    </source>
</reference>
<evidence type="ECO:0000256" key="1">
    <source>
        <dbReference type="SAM" id="Coils"/>
    </source>
</evidence>
<dbReference type="RefSeq" id="WP_179925530.1">
    <property type="nucleotide sequence ID" value="NZ_JACBXX010000138.1"/>
</dbReference>
<dbReference type="Pfam" id="PF07374">
    <property type="entry name" value="DUF1492"/>
    <property type="match status" value="1"/>
</dbReference>
<dbReference type="EMBL" id="JACBXX010000138">
    <property type="protein sequence ID" value="NYS96843.1"/>
    <property type="molecule type" value="Genomic_DNA"/>
</dbReference>
<sequence length="138" mass="16009">MTDIRKRLASLKYIDSKIKSLQQEIVSLKSSILKSQQYSDEPKGGSLNNKSEDLNILIIDRTKELYAKIQKLHDEREELVEAIESLEDPAENIVLRLLYVNGYSWKEVERELNWSRGTIQNFKVAGMKKLSKKLNDLN</sequence>
<gene>
    <name evidence="2" type="ORF">HZY94_06585</name>
</gene>
<dbReference type="AlphaFoldDB" id="A0A7Z0S4T0"/>
<comment type="caution">
    <text evidence="2">The sequence shown here is derived from an EMBL/GenBank/DDBJ whole genome shotgun (WGS) entry which is preliminary data.</text>
</comment>
<proteinExistence type="predicted"/>
<dbReference type="SUPFAM" id="SSF88659">
    <property type="entry name" value="Sigma3 and sigma4 domains of RNA polymerase sigma factors"/>
    <property type="match status" value="1"/>
</dbReference>
<organism evidence="2 3">
    <name type="scientific">Streptococcus danieliae</name>
    <dbReference type="NCBI Taxonomy" id="747656"/>
    <lineage>
        <taxon>Bacteria</taxon>
        <taxon>Bacillati</taxon>
        <taxon>Bacillota</taxon>
        <taxon>Bacilli</taxon>
        <taxon>Lactobacillales</taxon>
        <taxon>Streptococcaceae</taxon>
        <taxon>Streptococcus</taxon>
    </lineage>
</organism>
<dbReference type="Proteomes" id="UP000589521">
    <property type="component" value="Unassembled WGS sequence"/>
</dbReference>
<dbReference type="InterPro" id="IPR013324">
    <property type="entry name" value="RNA_pol_sigma_r3/r4-like"/>
</dbReference>